<protein>
    <submittedName>
        <fullName evidence="1">Uncharacterized protein</fullName>
    </submittedName>
</protein>
<reference evidence="2" key="1">
    <citation type="book" date="2010" name="EXTREMOPHILES" publisher="0:0-0">
        <title>Complete genome sequences of ten hyperthermophilic archaea reveal their metabolic capabilities and possible ecological roles.</title>
        <editorList>
            <person name="?"/>
        </editorList>
        <authorList>
            <person name="Ravin N.V."/>
            <person name="Mardanov A.V."/>
            <person name="Bonch-Osmolovskaya E.A."/>
            <person name="Skryabin K.G."/>
        </authorList>
    </citation>
    <scope>NUCLEOTIDE SEQUENCE [LARGE SCALE GENOMIC DNA]</scope>
    <source>
        <strain evidence="2">1505</strain>
    </source>
</reference>
<gene>
    <name evidence="1" type="ORF">TCARB_1784</name>
</gene>
<proteinExistence type="predicted"/>
<dbReference type="AlphaFoldDB" id="A0A3G1A724"/>
<accession>A0A3G1A724</accession>
<sequence>MEMGTAIGPEGWRTGPTDLLAELYTRAQLANRELHSLVHGQKKYFYESTEALIHGLGLPADKADTLRDFTETLASLLDMAYPQAETKLQKLLKALENSNVKVELSPRGKKTLHVTPEGERWYVSAQLRRKTWLFKLPIYRVSADAEFPDILNISDQHLYHLQAGWRASDETNHKGKPKMGTTQPWQVFAWTAVRYGYLRIYLKTLNLNMTEPTLTWTIISYSWEQQWPTREGKKQAQQVASQHPLGMLAWYLGDGRRHKYDLRYKIGNVEKYEPKDLAQQILQAAYQTGYGKLLDLLESEKWTAIKRLQPKQHPVYATLQGHIFWLNYYDDKQVLQARALFKDPAQAHRLAKALAENGIQARINTWKTGYHILQITGQNILKLAENSPEWRMALKQLAEKHSLQPKTPMLRRLLELAENPPQPET</sequence>
<evidence type="ECO:0000313" key="2">
    <source>
        <dbReference type="Proteomes" id="UP000266720"/>
    </source>
</evidence>
<name>A0A3G1A724_9CREN</name>
<evidence type="ECO:0000313" key="1">
    <source>
        <dbReference type="EMBL" id="AJB42820.1"/>
    </source>
</evidence>
<dbReference type="GeneID" id="25407195"/>
<dbReference type="STRING" id="697581.TCARB_1784"/>
<organism evidence="1 2">
    <name type="scientific">Thermofilum adornatum 1505</name>
    <dbReference type="NCBI Taxonomy" id="697581"/>
    <lineage>
        <taxon>Archaea</taxon>
        <taxon>Thermoproteota</taxon>
        <taxon>Thermoprotei</taxon>
        <taxon>Thermofilales</taxon>
        <taxon>Thermofilaceae</taxon>
        <taxon>Thermofilum</taxon>
    </lineage>
</organism>
<dbReference type="EMBL" id="CP007493">
    <property type="protein sequence ID" value="AJB42820.1"/>
    <property type="molecule type" value="Genomic_DNA"/>
</dbReference>
<dbReference type="RefSeq" id="WP_052887202.1">
    <property type="nucleotide sequence ID" value="NZ_CP007493.1"/>
</dbReference>
<dbReference type="KEGG" id="tcb:TCARB_1784"/>
<dbReference type="Proteomes" id="UP000266720">
    <property type="component" value="Chromosome"/>
</dbReference>